<proteinExistence type="predicted"/>
<dbReference type="Pfam" id="PF08669">
    <property type="entry name" value="GCV_T_C"/>
    <property type="match status" value="1"/>
</dbReference>
<reference evidence="2" key="1">
    <citation type="submission" date="2018-05" db="EMBL/GenBank/DDBJ databases">
        <authorList>
            <person name="Lanie J.A."/>
            <person name="Ng W.-L."/>
            <person name="Kazmierczak K.M."/>
            <person name="Andrzejewski T.M."/>
            <person name="Davidsen T.M."/>
            <person name="Wayne K.J."/>
            <person name="Tettelin H."/>
            <person name="Glass J.I."/>
            <person name="Rusch D."/>
            <person name="Podicherti R."/>
            <person name="Tsui H.-C.T."/>
            <person name="Winkler M.E."/>
        </authorList>
    </citation>
    <scope>NUCLEOTIDE SEQUENCE</scope>
</reference>
<dbReference type="EMBL" id="UINC01147187">
    <property type="protein sequence ID" value="SVD38357.1"/>
    <property type="molecule type" value="Genomic_DNA"/>
</dbReference>
<dbReference type="Gene3D" id="3.30.1360.120">
    <property type="entry name" value="Probable tRNA modification gtpase trme, domain 1"/>
    <property type="match status" value="1"/>
</dbReference>
<evidence type="ECO:0000313" key="2">
    <source>
        <dbReference type="EMBL" id="SVD38357.1"/>
    </source>
</evidence>
<dbReference type="InterPro" id="IPR027266">
    <property type="entry name" value="TrmE/GcvT-like"/>
</dbReference>
<accession>A0A382UW33</accession>
<dbReference type="PANTHER" id="PTHR43757:SF2">
    <property type="entry name" value="AMINOMETHYLTRANSFERASE, MITOCHONDRIAL"/>
    <property type="match status" value="1"/>
</dbReference>
<name>A0A382UW33_9ZZZZ</name>
<feature type="non-terminal residue" evidence="2">
    <location>
        <position position="1"/>
    </location>
</feature>
<evidence type="ECO:0000259" key="1">
    <source>
        <dbReference type="Pfam" id="PF08669"/>
    </source>
</evidence>
<dbReference type="SUPFAM" id="SSF103025">
    <property type="entry name" value="Folate-binding domain"/>
    <property type="match status" value="1"/>
</dbReference>
<organism evidence="2">
    <name type="scientific">marine metagenome</name>
    <dbReference type="NCBI Taxonomy" id="408172"/>
    <lineage>
        <taxon>unclassified sequences</taxon>
        <taxon>metagenomes</taxon>
        <taxon>ecological metagenomes</taxon>
    </lineage>
</organism>
<dbReference type="InterPro" id="IPR029043">
    <property type="entry name" value="GcvT/YgfZ_C"/>
</dbReference>
<protein>
    <recommendedName>
        <fullName evidence="1">Aminomethyltransferase C-terminal domain-containing protein</fullName>
    </recommendedName>
</protein>
<sequence>QLFAAGRNYGIRPMGGEALDLSRIEAGFLLAGVDFLPADEAIRPDRTRSPFELGLGWLVDLDKPCFTGRRALIEEKQHGSRYNFVKLDIDGNKPADNSFIFTKREKFAGVVTSAMWSPSAKANIALASLKVPHGQPGEEFLAEIYYQRELKWNRVMAPCRVVDKIFFDPPRRRMTPAPDF</sequence>
<dbReference type="PANTHER" id="PTHR43757">
    <property type="entry name" value="AMINOMETHYLTRANSFERASE"/>
    <property type="match status" value="1"/>
</dbReference>
<dbReference type="InterPro" id="IPR028896">
    <property type="entry name" value="GcvT/YgfZ/DmdA"/>
</dbReference>
<feature type="domain" description="Aminomethyltransferase C-terminal" evidence="1">
    <location>
        <begin position="85"/>
        <end position="168"/>
    </location>
</feature>
<gene>
    <name evidence="2" type="ORF">METZ01_LOCUS391211</name>
</gene>
<dbReference type="InterPro" id="IPR013977">
    <property type="entry name" value="GcvT_C"/>
</dbReference>
<dbReference type="SUPFAM" id="SSF101790">
    <property type="entry name" value="Aminomethyltransferase beta-barrel domain"/>
    <property type="match status" value="1"/>
</dbReference>
<dbReference type="AlphaFoldDB" id="A0A382UW33"/>